<dbReference type="EMBL" id="VSSQ01010894">
    <property type="protein sequence ID" value="MPM45493.1"/>
    <property type="molecule type" value="Genomic_DNA"/>
</dbReference>
<proteinExistence type="predicted"/>
<evidence type="ECO:0000256" key="1">
    <source>
        <dbReference type="ARBA" id="ARBA00022679"/>
    </source>
</evidence>
<dbReference type="GO" id="GO:0004421">
    <property type="term" value="F:hydroxymethylglutaryl-CoA synthase activity"/>
    <property type="evidence" value="ECO:0007669"/>
    <property type="project" value="UniProtKB-EC"/>
</dbReference>
<evidence type="ECO:0000313" key="4">
    <source>
        <dbReference type="EMBL" id="MPM45493.1"/>
    </source>
</evidence>
<keyword evidence="2 4" id="KW-0012">Acyltransferase</keyword>
<dbReference type="EC" id="2.3.3.10" evidence="4"/>
<dbReference type="CDD" id="cd00827">
    <property type="entry name" value="init_cond_enzymes"/>
    <property type="match status" value="1"/>
</dbReference>
<keyword evidence="1 4" id="KW-0808">Transferase</keyword>
<sequence length="355" mass="38081">MRKSQTLSEVGIVAYGCSLPQRKISSQEIALGRQKSPDIPLSLGIHSKTFPQKDEDSITFAVAAGKQALERLTAANFAISELEALFVGSESHPYAVKPSGTVIQSALGLPETLALADLQFACKAGTQSMQIVAQYLRAGQITLGMAIGADTAQARPADVLEFTAAAGAAAYILGKEKILAKLIASVSLASDTPDFWRRPGQLYPQHAGRFTGEPAYFKHVSKATQMLLKKTELKPEDIDFCIFHTPNAKFPEQVASRLGFQPQQLAAALIVKEIGNTYAAASLLALAAVLDQAQAGQKILMTSYGSGSGADSFLFETTEELVQQRQNWSRLLSTQISALQSVNFLDFLQQTGTAL</sequence>
<dbReference type="Gene3D" id="3.40.47.10">
    <property type="match status" value="1"/>
</dbReference>
<dbReference type="InterPro" id="IPR013747">
    <property type="entry name" value="ACP_syn_III_C"/>
</dbReference>
<name>A0A645A3R0_9ZZZZ</name>
<dbReference type="GO" id="GO:0044550">
    <property type="term" value="P:secondary metabolite biosynthetic process"/>
    <property type="evidence" value="ECO:0007669"/>
    <property type="project" value="TreeGrafter"/>
</dbReference>
<dbReference type="PANTHER" id="PTHR34069">
    <property type="entry name" value="3-OXOACYL-[ACYL-CARRIER-PROTEIN] SYNTHASE 3"/>
    <property type="match status" value="1"/>
</dbReference>
<comment type="caution">
    <text evidence="4">The sequence shown here is derived from an EMBL/GenBank/DDBJ whole genome shotgun (WGS) entry which is preliminary data.</text>
</comment>
<evidence type="ECO:0000256" key="2">
    <source>
        <dbReference type="ARBA" id="ARBA00023315"/>
    </source>
</evidence>
<protein>
    <submittedName>
        <fullName evidence="4">Hydroxymethylglutaryl-CoA synthase</fullName>
        <ecNumber evidence="4">2.3.3.10</ecNumber>
    </submittedName>
</protein>
<dbReference type="SUPFAM" id="SSF53901">
    <property type="entry name" value="Thiolase-like"/>
    <property type="match status" value="1"/>
</dbReference>
<feature type="domain" description="Beta-ketoacyl-[acyl-carrier-protein] synthase III C-terminal" evidence="3">
    <location>
        <begin position="228"/>
        <end position="315"/>
    </location>
</feature>
<reference evidence="4" key="1">
    <citation type="submission" date="2019-08" db="EMBL/GenBank/DDBJ databases">
        <authorList>
            <person name="Kucharzyk K."/>
            <person name="Murdoch R.W."/>
            <person name="Higgins S."/>
            <person name="Loffler F."/>
        </authorList>
    </citation>
    <scope>NUCLEOTIDE SEQUENCE</scope>
</reference>
<dbReference type="PANTHER" id="PTHR34069:SF3">
    <property type="entry name" value="ACYL-COA:ACYL-COA ALKYLTRANSFERASE"/>
    <property type="match status" value="1"/>
</dbReference>
<dbReference type="InterPro" id="IPR016039">
    <property type="entry name" value="Thiolase-like"/>
</dbReference>
<accession>A0A645A3R0</accession>
<evidence type="ECO:0000259" key="3">
    <source>
        <dbReference type="Pfam" id="PF08541"/>
    </source>
</evidence>
<gene>
    <name evidence="4" type="primary">mvaS_4</name>
    <name evidence="4" type="ORF">SDC9_92180</name>
</gene>
<dbReference type="Pfam" id="PF08541">
    <property type="entry name" value="ACP_syn_III_C"/>
    <property type="match status" value="1"/>
</dbReference>
<dbReference type="AlphaFoldDB" id="A0A645A3R0"/>
<dbReference type="NCBIfam" id="NF003274">
    <property type="entry name" value="PRK04262.1"/>
    <property type="match status" value="1"/>
</dbReference>
<organism evidence="4">
    <name type="scientific">bioreactor metagenome</name>
    <dbReference type="NCBI Taxonomy" id="1076179"/>
    <lineage>
        <taxon>unclassified sequences</taxon>
        <taxon>metagenomes</taxon>
        <taxon>ecological metagenomes</taxon>
    </lineage>
</organism>